<feature type="compositionally biased region" description="Acidic residues" evidence="7">
    <location>
        <begin position="1194"/>
        <end position="1207"/>
    </location>
</feature>
<comment type="subcellular location">
    <subcellularLocation>
        <location evidence="1">Nucleus</location>
    </subcellularLocation>
</comment>
<accession>A0A6P8XTX9</accession>
<feature type="region of interest" description="Disordered" evidence="7">
    <location>
        <begin position="1188"/>
        <end position="1213"/>
    </location>
</feature>
<keyword evidence="9" id="KW-1185">Reference proteome</keyword>
<dbReference type="GO" id="GO:0051301">
    <property type="term" value="P:cell division"/>
    <property type="evidence" value="ECO:0007669"/>
    <property type="project" value="UniProtKB-KW"/>
</dbReference>
<dbReference type="InterPro" id="IPR011989">
    <property type="entry name" value="ARM-like"/>
</dbReference>
<dbReference type="KEGG" id="tpal:117639084"/>
<dbReference type="InterPro" id="IPR032682">
    <property type="entry name" value="Cnd1_C"/>
</dbReference>
<reference evidence="10" key="1">
    <citation type="submission" date="2025-08" db="UniProtKB">
        <authorList>
            <consortium name="RefSeq"/>
        </authorList>
    </citation>
    <scope>IDENTIFICATION</scope>
    <source>
        <tissue evidence="10">Total insect</tissue>
    </source>
</reference>
<dbReference type="FunCoup" id="A0A6P8XTX9">
    <property type="interactions" value="9"/>
</dbReference>
<evidence type="ECO:0000256" key="6">
    <source>
        <dbReference type="ARBA" id="ARBA00023306"/>
    </source>
</evidence>
<organism evidence="10">
    <name type="scientific">Thrips palmi</name>
    <name type="common">Melon thrips</name>
    <dbReference type="NCBI Taxonomy" id="161013"/>
    <lineage>
        <taxon>Eukaryota</taxon>
        <taxon>Metazoa</taxon>
        <taxon>Ecdysozoa</taxon>
        <taxon>Arthropoda</taxon>
        <taxon>Hexapoda</taxon>
        <taxon>Insecta</taxon>
        <taxon>Pterygota</taxon>
        <taxon>Neoptera</taxon>
        <taxon>Paraneoptera</taxon>
        <taxon>Thysanoptera</taxon>
        <taxon>Terebrantia</taxon>
        <taxon>Thripoidea</taxon>
        <taxon>Thripidae</taxon>
        <taxon>Thrips</taxon>
    </lineage>
</organism>
<dbReference type="RefSeq" id="XP_034230368.1">
    <property type="nucleotide sequence ID" value="XM_034374477.1"/>
</dbReference>
<keyword evidence="3" id="KW-0498">Mitosis</keyword>
<gene>
    <name evidence="10" type="primary">LOC117639084</name>
</gene>
<dbReference type="OrthoDB" id="10263978at2759"/>
<dbReference type="AlphaFoldDB" id="A0A6P8XTX9"/>
<evidence type="ECO:0000256" key="3">
    <source>
        <dbReference type="ARBA" id="ARBA00022776"/>
    </source>
</evidence>
<evidence type="ECO:0000256" key="2">
    <source>
        <dbReference type="ARBA" id="ARBA00022618"/>
    </source>
</evidence>
<sequence>MDLMDRLRLSLMPDSTVHALWKEGYFSDEAELPTELEEHLESVQIVDILQELRSDICLRIRNRTNWPSLVEEGFDFKRYLFFIHYLLCTSIAKLGEEHHRTNGICAARLYFLFLAVPDGGPFLIYQSNLYMKSLRMLKCGDLVKKPEIQSPARGRGRGARQNSDDLQPPTSPCVSLPRHEADALKAKLVDAQHDLITALRVGDLGQETDAVHLTVEALSSIATQETLRADLLSQGIDESFGYSSSSLAMNAFFGLLTLCSDRYGDVEENVRLIMRYVFEVLILGFQKDSKGYSSSYLSAVKETFMIFVYHVCGVTGQSAYTGLVILFQHLCLHAPDQADSRTKLIDTTVRLLSKLPDNFLFKLTSVVVVMSCHDKASVRLFCVEVMEKILSSMKVNFVDDKPQENEYMLHKLMFAGVLARIQDMSASVRSRAMSKLASHLKECSDNRASRYLMMEMFVTPYAECHSIQQVLKKKFKNFNDVAKDLQKETISVDIPLPCARAIIEELSEFCNDDKVIVRKAALQLLLRILYLNVKFMDEHCLSEIGAHCRDEAVLVRKMMVQEFTDLLLEYPSHQQLLKQWTVDIVPLIFDSEITVVEKVLESFERAILRNMVPDTEMLLPKHHLPWALIKLLSQLQLKKAFLKACSLWKEENIRSKKLIPILKSHIGMEKPYNDCAWVTLSCLTEVVTIKDPQFVLDFYHNEVYNIPNVSTFISQLVMDVLWYSWRQLPVSEKKSLEQELNTDLYLFKVPVPLISRAVDIRYGLHLHLENIKSNDAANPPEWAQNLIKRCEDSIFEILKLNSGVVHDEEAMKRYIITLGNACLYYPGRVENRTTKQLLQMLSQSQEENAELWSGSCGVELKGGLIVTLGKIGLQNEPVAKRLIEILGLLLSETKESLLKNNTLICLTDLCVRHTSLGDELLPDMCVCLKDSLQSVRQNTLKLLVQLVQEDYIKMRDNLAFHLLSMLNDEDYTIVSMTRVFFVDTVLRKKSNYFATSFIASIFHFNGHDHHRKSSKTALTPKEKEVFDISGPQNIQKRHNIYRFMLSHSSDEDRFRISQHSYIEICQKILDGKLSLDDKGQEVLGDCLYVMDCDEIHITDGKDMDEDDTPADEEDASELVITGLKKKMISELVKKHLYEAMPHLGKLRRKLSNMHSPLANDVMRVLKSWIRNYKIDPAEIKDSQIAKELKRIGSGDDEASSSEESSDSPSDKDD</sequence>
<keyword evidence="4" id="KW-0226">DNA condensation</keyword>
<dbReference type="GO" id="GO:0005634">
    <property type="term" value="C:nucleus"/>
    <property type="evidence" value="ECO:0007669"/>
    <property type="project" value="UniProtKB-SubCell"/>
</dbReference>
<dbReference type="GO" id="GO:0000796">
    <property type="term" value="C:condensin complex"/>
    <property type="evidence" value="ECO:0007669"/>
    <property type="project" value="TreeGrafter"/>
</dbReference>
<evidence type="ECO:0000313" key="10">
    <source>
        <dbReference type="RefSeq" id="XP_034230368.1"/>
    </source>
</evidence>
<keyword evidence="6" id="KW-0131">Cell cycle</keyword>
<evidence type="ECO:0000256" key="7">
    <source>
        <dbReference type="SAM" id="MobiDB-lite"/>
    </source>
</evidence>
<dbReference type="PANTHER" id="PTHR14222">
    <property type="entry name" value="CONDENSIN"/>
    <property type="match status" value="1"/>
</dbReference>
<dbReference type="InterPro" id="IPR026971">
    <property type="entry name" value="CND1/NCAPD3"/>
</dbReference>
<evidence type="ECO:0000256" key="5">
    <source>
        <dbReference type="ARBA" id="ARBA00023242"/>
    </source>
</evidence>
<proteinExistence type="predicted"/>
<dbReference type="Pfam" id="PF12717">
    <property type="entry name" value="Cnd1"/>
    <property type="match status" value="1"/>
</dbReference>
<dbReference type="GO" id="GO:0000779">
    <property type="term" value="C:condensed chromosome, centromeric region"/>
    <property type="evidence" value="ECO:0007669"/>
    <property type="project" value="TreeGrafter"/>
</dbReference>
<evidence type="ECO:0000256" key="1">
    <source>
        <dbReference type="ARBA" id="ARBA00004123"/>
    </source>
</evidence>
<evidence type="ECO:0000313" key="9">
    <source>
        <dbReference type="Proteomes" id="UP000515158"/>
    </source>
</evidence>
<dbReference type="SUPFAM" id="SSF48371">
    <property type="entry name" value="ARM repeat"/>
    <property type="match status" value="1"/>
</dbReference>
<keyword evidence="5" id="KW-0539">Nucleus</keyword>
<dbReference type="PANTHER" id="PTHR14222:SF1">
    <property type="entry name" value="CONDENSIN-2 COMPLEX SUBUNIT D3"/>
    <property type="match status" value="1"/>
</dbReference>
<feature type="domain" description="Condensin complex subunit 1 C-terminal" evidence="8">
    <location>
        <begin position="898"/>
        <end position="1052"/>
    </location>
</feature>
<dbReference type="InterPro" id="IPR016024">
    <property type="entry name" value="ARM-type_fold"/>
</dbReference>
<dbReference type="Proteomes" id="UP000515158">
    <property type="component" value="Unplaced"/>
</dbReference>
<dbReference type="GO" id="GO:0042393">
    <property type="term" value="F:histone binding"/>
    <property type="evidence" value="ECO:0007669"/>
    <property type="project" value="TreeGrafter"/>
</dbReference>
<name>A0A6P8XTX9_THRPL</name>
<dbReference type="Gene3D" id="1.25.10.10">
    <property type="entry name" value="Leucine-rich Repeat Variant"/>
    <property type="match status" value="2"/>
</dbReference>
<evidence type="ECO:0000256" key="4">
    <source>
        <dbReference type="ARBA" id="ARBA00023067"/>
    </source>
</evidence>
<dbReference type="GO" id="GO:0007076">
    <property type="term" value="P:mitotic chromosome condensation"/>
    <property type="evidence" value="ECO:0007669"/>
    <property type="project" value="InterPro"/>
</dbReference>
<evidence type="ECO:0000259" key="8">
    <source>
        <dbReference type="Pfam" id="PF12717"/>
    </source>
</evidence>
<dbReference type="InParanoid" id="A0A6P8XTX9"/>
<dbReference type="CTD" id="33778"/>
<feature type="region of interest" description="Disordered" evidence="7">
    <location>
        <begin position="148"/>
        <end position="174"/>
    </location>
</feature>
<keyword evidence="2" id="KW-0132">Cell division</keyword>
<dbReference type="GeneID" id="117639084"/>
<protein>
    <submittedName>
        <fullName evidence="10">Condensin-2 complex subunit D3</fullName>
    </submittedName>
</protein>
<dbReference type="GO" id="GO:0010032">
    <property type="term" value="P:meiotic chromosome condensation"/>
    <property type="evidence" value="ECO:0007669"/>
    <property type="project" value="TreeGrafter"/>
</dbReference>